<evidence type="ECO:0000313" key="8">
    <source>
        <dbReference type="EMBL" id="VDN39426.1"/>
    </source>
</evidence>
<dbReference type="PANTHER" id="PTHR19376">
    <property type="entry name" value="DNA-DIRECTED RNA POLYMERASE"/>
    <property type="match status" value="1"/>
</dbReference>
<dbReference type="InterPro" id="IPR045867">
    <property type="entry name" value="DNA-dir_RpoC_beta_prime"/>
</dbReference>
<dbReference type="Pfam" id="PF04998">
    <property type="entry name" value="RNA_pol_Rpb1_5"/>
    <property type="match status" value="1"/>
</dbReference>
<dbReference type="PANTHER" id="PTHR19376:SF11">
    <property type="entry name" value="DNA-DIRECTED RNA POLYMERASE I SUBUNIT RPA1"/>
    <property type="match status" value="1"/>
</dbReference>
<reference evidence="8 9" key="2">
    <citation type="submission" date="2018-11" db="EMBL/GenBank/DDBJ databases">
        <authorList>
            <consortium name="Pathogen Informatics"/>
        </authorList>
    </citation>
    <scope>NUCLEOTIDE SEQUENCE [LARGE SCALE GENOMIC DNA]</scope>
</reference>
<dbReference type="GO" id="GO:0003677">
    <property type="term" value="F:DNA binding"/>
    <property type="evidence" value="ECO:0007669"/>
    <property type="project" value="InterPro"/>
</dbReference>
<feature type="domain" description="RNA polymerase Rpb1" evidence="7">
    <location>
        <begin position="1"/>
        <end position="41"/>
    </location>
</feature>
<keyword evidence="9" id="KW-1185">Reference proteome</keyword>
<dbReference type="AlphaFoldDB" id="A0A183EM84"/>
<evidence type="ECO:0000313" key="10">
    <source>
        <dbReference type="WBParaSite" id="GPUH_0002210201-mRNA-1"/>
    </source>
</evidence>
<evidence type="ECO:0000256" key="1">
    <source>
        <dbReference type="ARBA" id="ARBA00006460"/>
    </source>
</evidence>
<keyword evidence="6" id="KW-0804">Transcription</keyword>
<dbReference type="EC" id="2.7.7.6" evidence="2"/>
<evidence type="ECO:0000256" key="6">
    <source>
        <dbReference type="ARBA" id="ARBA00023163"/>
    </source>
</evidence>
<reference evidence="10" key="1">
    <citation type="submission" date="2016-06" db="UniProtKB">
        <authorList>
            <consortium name="WormBaseParasite"/>
        </authorList>
    </citation>
    <scope>IDENTIFICATION</scope>
</reference>
<dbReference type="GO" id="GO:0003899">
    <property type="term" value="F:DNA-directed RNA polymerase activity"/>
    <property type="evidence" value="ECO:0007669"/>
    <property type="project" value="UniProtKB-EC"/>
</dbReference>
<protein>
    <recommendedName>
        <fullName evidence="2">DNA-directed RNA polymerase</fullName>
        <ecNumber evidence="2">2.7.7.6</ecNumber>
    </recommendedName>
</protein>
<keyword evidence="3" id="KW-0240">DNA-directed RNA polymerase</keyword>
<evidence type="ECO:0000256" key="4">
    <source>
        <dbReference type="ARBA" id="ARBA00022679"/>
    </source>
</evidence>
<dbReference type="EMBL" id="UYRT01094182">
    <property type="protein sequence ID" value="VDN39426.1"/>
    <property type="molecule type" value="Genomic_DNA"/>
</dbReference>
<evidence type="ECO:0000256" key="3">
    <source>
        <dbReference type="ARBA" id="ARBA00022478"/>
    </source>
</evidence>
<gene>
    <name evidence="8" type="ORF">GPUH_LOCUS22075</name>
</gene>
<dbReference type="WBParaSite" id="GPUH_0002210201-mRNA-1">
    <property type="protein sequence ID" value="GPUH_0002210201-mRNA-1"/>
    <property type="gene ID" value="GPUH_0002210201"/>
</dbReference>
<name>A0A183EM84_9BILA</name>
<sequence>MHEIVRVFTPYGIDVSRRHLTLTADYMTFSGRIQPFSRSAMGFSASPLQRMTFETTVAFMRDSLIHGDDDYLASPSSRLVVGGLLRGGTGIFDLILPKHEALGSFKKSC</sequence>
<evidence type="ECO:0000313" key="9">
    <source>
        <dbReference type="Proteomes" id="UP000271098"/>
    </source>
</evidence>
<keyword evidence="4" id="KW-0808">Transferase</keyword>
<dbReference type="OrthoDB" id="270392at2759"/>
<evidence type="ECO:0000256" key="5">
    <source>
        <dbReference type="ARBA" id="ARBA00022695"/>
    </source>
</evidence>
<dbReference type="InterPro" id="IPR007081">
    <property type="entry name" value="RNA_pol_Rpb1_5"/>
</dbReference>
<comment type="similarity">
    <text evidence="1">Belongs to the RNA polymerase beta' chain family.</text>
</comment>
<keyword evidence="5" id="KW-0548">Nucleotidyltransferase</keyword>
<evidence type="ECO:0000259" key="7">
    <source>
        <dbReference type="Pfam" id="PF04998"/>
    </source>
</evidence>
<organism evidence="10">
    <name type="scientific">Gongylonema pulchrum</name>
    <dbReference type="NCBI Taxonomy" id="637853"/>
    <lineage>
        <taxon>Eukaryota</taxon>
        <taxon>Metazoa</taxon>
        <taxon>Ecdysozoa</taxon>
        <taxon>Nematoda</taxon>
        <taxon>Chromadorea</taxon>
        <taxon>Rhabditida</taxon>
        <taxon>Spirurina</taxon>
        <taxon>Spiruromorpha</taxon>
        <taxon>Spiruroidea</taxon>
        <taxon>Gongylonematidae</taxon>
        <taxon>Gongylonema</taxon>
    </lineage>
</organism>
<dbReference type="GO" id="GO:0006351">
    <property type="term" value="P:DNA-templated transcription"/>
    <property type="evidence" value="ECO:0007669"/>
    <property type="project" value="InterPro"/>
</dbReference>
<dbReference type="GO" id="GO:0005736">
    <property type="term" value="C:RNA polymerase I complex"/>
    <property type="evidence" value="ECO:0007669"/>
    <property type="project" value="TreeGrafter"/>
</dbReference>
<accession>A0A183EM84</accession>
<dbReference type="Proteomes" id="UP000271098">
    <property type="component" value="Unassembled WGS sequence"/>
</dbReference>
<proteinExistence type="inferred from homology"/>
<evidence type="ECO:0000256" key="2">
    <source>
        <dbReference type="ARBA" id="ARBA00012418"/>
    </source>
</evidence>
<dbReference type="SUPFAM" id="SSF64484">
    <property type="entry name" value="beta and beta-prime subunits of DNA dependent RNA-polymerase"/>
    <property type="match status" value="1"/>
</dbReference>